<organism evidence="2 3">
    <name type="scientific">Armillaria solidipes</name>
    <dbReference type="NCBI Taxonomy" id="1076256"/>
    <lineage>
        <taxon>Eukaryota</taxon>
        <taxon>Fungi</taxon>
        <taxon>Dikarya</taxon>
        <taxon>Basidiomycota</taxon>
        <taxon>Agaricomycotina</taxon>
        <taxon>Agaricomycetes</taxon>
        <taxon>Agaricomycetidae</taxon>
        <taxon>Agaricales</taxon>
        <taxon>Marasmiineae</taxon>
        <taxon>Physalacriaceae</taxon>
        <taxon>Armillaria</taxon>
    </lineage>
</organism>
<dbReference type="AlphaFoldDB" id="A0A2H3BPK7"/>
<accession>A0A2H3BPK7</accession>
<reference evidence="3" key="1">
    <citation type="journal article" date="2017" name="Nat. Ecol. Evol.">
        <title>Genome expansion and lineage-specific genetic innovations in the forest pathogenic fungi Armillaria.</title>
        <authorList>
            <person name="Sipos G."/>
            <person name="Prasanna A.N."/>
            <person name="Walter M.C."/>
            <person name="O'Connor E."/>
            <person name="Balint B."/>
            <person name="Krizsan K."/>
            <person name="Kiss B."/>
            <person name="Hess J."/>
            <person name="Varga T."/>
            <person name="Slot J."/>
            <person name="Riley R."/>
            <person name="Boka B."/>
            <person name="Rigling D."/>
            <person name="Barry K."/>
            <person name="Lee J."/>
            <person name="Mihaltcheva S."/>
            <person name="LaButti K."/>
            <person name="Lipzen A."/>
            <person name="Waldron R."/>
            <person name="Moloney N.M."/>
            <person name="Sperisen C."/>
            <person name="Kredics L."/>
            <person name="Vagvoelgyi C."/>
            <person name="Patrignani A."/>
            <person name="Fitzpatrick D."/>
            <person name="Nagy I."/>
            <person name="Doyle S."/>
            <person name="Anderson J.B."/>
            <person name="Grigoriev I.V."/>
            <person name="Gueldener U."/>
            <person name="Muensterkoetter M."/>
            <person name="Nagy L.G."/>
        </authorList>
    </citation>
    <scope>NUCLEOTIDE SEQUENCE [LARGE SCALE GENOMIC DNA]</scope>
    <source>
        <strain evidence="3">28-4</strain>
    </source>
</reference>
<protein>
    <recommendedName>
        <fullName evidence="4">AAA-ATPase-like domain-containing protein</fullName>
    </recommendedName>
</protein>
<name>A0A2H3BPK7_9AGAR</name>
<gene>
    <name evidence="2" type="ORF">ARMSODRAFT_1021302</name>
</gene>
<evidence type="ECO:0008006" key="4">
    <source>
        <dbReference type="Google" id="ProtNLM"/>
    </source>
</evidence>
<dbReference type="Proteomes" id="UP000218334">
    <property type="component" value="Unassembled WGS sequence"/>
</dbReference>
<feature type="region of interest" description="Disordered" evidence="1">
    <location>
        <begin position="1"/>
        <end position="26"/>
    </location>
</feature>
<dbReference type="EMBL" id="KZ293440">
    <property type="protein sequence ID" value="PBK66497.1"/>
    <property type="molecule type" value="Genomic_DNA"/>
</dbReference>
<sequence>MSNAFSLAISGPHRESSHGSTFSEPFEATKDAHDNECFCQLPLGDHAWVPTGKAADAWIDEEVSKLSAEGCATVAWFFDSEYSDGTRHAGSEGSSSDALFSTSPTSPSSLATRVGSKYSEDSCGIPGPIKLSQGIFKTDCNESTLPSCSLTAYQSSPGAVWVDRTSCLLGLHKRWNFDPGFVLVHRPAGFGKTSFLAMAEFFRDVKHRDSPAPRSALLSTWIGDFCAANTYAVNLHADLVLTFDLPRHA</sequence>
<keyword evidence="3" id="KW-1185">Reference proteome</keyword>
<proteinExistence type="predicted"/>
<feature type="region of interest" description="Disordered" evidence="1">
    <location>
        <begin position="88"/>
        <end position="113"/>
    </location>
</feature>
<evidence type="ECO:0000313" key="2">
    <source>
        <dbReference type="EMBL" id="PBK66497.1"/>
    </source>
</evidence>
<evidence type="ECO:0000256" key="1">
    <source>
        <dbReference type="SAM" id="MobiDB-lite"/>
    </source>
</evidence>
<evidence type="ECO:0000313" key="3">
    <source>
        <dbReference type="Proteomes" id="UP000218334"/>
    </source>
</evidence>